<dbReference type="InterPro" id="IPR018253">
    <property type="entry name" value="DnaJ_domain_CS"/>
</dbReference>
<dbReference type="EMBL" id="JBFOLJ010000005">
    <property type="protein sequence ID" value="KAL2538202.1"/>
    <property type="molecule type" value="Genomic_DNA"/>
</dbReference>
<evidence type="ECO:0000313" key="3">
    <source>
        <dbReference type="Proteomes" id="UP001604277"/>
    </source>
</evidence>
<evidence type="ECO:0000313" key="2">
    <source>
        <dbReference type="EMBL" id="KAL2538202.1"/>
    </source>
</evidence>
<dbReference type="Pfam" id="PF00226">
    <property type="entry name" value="DnaJ"/>
    <property type="match status" value="1"/>
</dbReference>
<evidence type="ECO:0000259" key="1">
    <source>
        <dbReference type="PROSITE" id="PS50076"/>
    </source>
</evidence>
<protein>
    <submittedName>
        <fullName evidence="2">Chaperone protein dnaJ 11</fullName>
    </submittedName>
</protein>
<dbReference type="InterPro" id="IPR052276">
    <property type="entry name" value="Diphthamide-biosynth_chaperone"/>
</dbReference>
<dbReference type="InterPro" id="IPR036869">
    <property type="entry name" value="J_dom_sf"/>
</dbReference>
<dbReference type="Gene3D" id="1.10.287.110">
    <property type="entry name" value="DnaJ domain"/>
    <property type="match status" value="1"/>
</dbReference>
<dbReference type="PROSITE" id="PS00636">
    <property type="entry name" value="DNAJ_1"/>
    <property type="match status" value="1"/>
</dbReference>
<dbReference type="AlphaFoldDB" id="A0ABD1VLH8"/>
<gene>
    <name evidence="2" type="ORF">Fot_19593</name>
</gene>
<dbReference type="InterPro" id="IPR001623">
    <property type="entry name" value="DnaJ_domain"/>
</dbReference>
<dbReference type="PROSITE" id="PS50076">
    <property type="entry name" value="DNAJ_2"/>
    <property type="match status" value="1"/>
</dbReference>
<feature type="domain" description="J" evidence="1">
    <location>
        <begin position="58"/>
        <end position="127"/>
    </location>
</feature>
<dbReference type="CDD" id="cd06257">
    <property type="entry name" value="DnaJ"/>
    <property type="match status" value="1"/>
</dbReference>
<keyword evidence="3" id="KW-1185">Reference proteome</keyword>
<sequence>MASSSFSLPNQIIRPKFSFITPPSPPCHVSFPRPPLRISATSSTAERGIADNAPQPASLYELLGIQMGASGHEIKTAYRRLARILHPDVASNVREDDTSAADQFMRVHAAYATLSDPEKRANYDQALSRWRWRPMDSRIPEASASASGLAGYTGRNRTWETDQCW</sequence>
<dbReference type="Proteomes" id="UP001604277">
    <property type="component" value="Unassembled WGS sequence"/>
</dbReference>
<dbReference type="PRINTS" id="PR00625">
    <property type="entry name" value="JDOMAIN"/>
</dbReference>
<organism evidence="2 3">
    <name type="scientific">Forsythia ovata</name>
    <dbReference type="NCBI Taxonomy" id="205694"/>
    <lineage>
        <taxon>Eukaryota</taxon>
        <taxon>Viridiplantae</taxon>
        <taxon>Streptophyta</taxon>
        <taxon>Embryophyta</taxon>
        <taxon>Tracheophyta</taxon>
        <taxon>Spermatophyta</taxon>
        <taxon>Magnoliopsida</taxon>
        <taxon>eudicotyledons</taxon>
        <taxon>Gunneridae</taxon>
        <taxon>Pentapetalae</taxon>
        <taxon>asterids</taxon>
        <taxon>lamiids</taxon>
        <taxon>Lamiales</taxon>
        <taxon>Oleaceae</taxon>
        <taxon>Forsythieae</taxon>
        <taxon>Forsythia</taxon>
    </lineage>
</organism>
<name>A0ABD1VLH8_9LAMI</name>
<proteinExistence type="predicted"/>
<dbReference type="SUPFAM" id="SSF46565">
    <property type="entry name" value="Chaperone J-domain"/>
    <property type="match status" value="1"/>
</dbReference>
<dbReference type="PANTHER" id="PTHR44240:SF22">
    <property type="entry name" value="CHAPERONE PROTEIN DNAJ 11, CHLOROPLASTIC-LIKE"/>
    <property type="match status" value="1"/>
</dbReference>
<dbReference type="SMART" id="SM00271">
    <property type="entry name" value="DnaJ"/>
    <property type="match status" value="1"/>
</dbReference>
<reference evidence="3" key="1">
    <citation type="submission" date="2024-07" db="EMBL/GenBank/DDBJ databases">
        <title>Two chromosome-level genome assemblies of Korean endemic species Abeliophyllum distichum and Forsythia ovata (Oleaceae).</title>
        <authorList>
            <person name="Jang H."/>
        </authorList>
    </citation>
    <scope>NUCLEOTIDE SEQUENCE [LARGE SCALE GENOMIC DNA]</scope>
</reference>
<dbReference type="PANTHER" id="PTHR44240">
    <property type="entry name" value="DNAJ DOMAIN (PROKARYOTIC HEAT SHOCK PROTEIN)-RELATED"/>
    <property type="match status" value="1"/>
</dbReference>
<comment type="caution">
    <text evidence="2">The sequence shown here is derived from an EMBL/GenBank/DDBJ whole genome shotgun (WGS) entry which is preliminary data.</text>
</comment>
<accession>A0ABD1VLH8</accession>